<evidence type="ECO:0000313" key="1">
    <source>
        <dbReference type="EMBL" id="GGH73202.1"/>
    </source>
</evidence>
<dbReference type="AlphaFoldDB" id="A0A917IZC4"/>
<evidence type="ECO:0000313" key="2">
    <source>
        <dbReference type="Proteomes" id="UP000627292"/>
    </source>
</evidence>
<proteinExistence type="predicted"/>
<reference evidence="1" key="1">
    <citation type="journal article" date="2014" name="Int. J. Syst. Evol. Microbiol.">
        <title>Complete genome sequence of Corynebacterium casei LMG S-19264T (=DSM 44701T), isolated from a smear-ripened cheese.</title>
        <authorList>
            <consortium name="US DOE Joint Genome Institute (JGI-PGF)"/>
            <person name="Walter F."/>
            <person name="Albersmeier A."/>
            <person name="Kalinowski J."/>
            <person name="Ruckert C."/>
        </authorList>
    </citation>
    <scope>NUCLEOTIDE SEQUENCE</scope>
    <source>
        <strain evidence="1">CGMCC 1.15290</strain>
    </source>
</reference>
<sequence>MLANTQIHPQHTRRTITGVVTCEGVRLEGVQILIKGSDYYSGTQQDGVYYIPVTAPDAVLVFSLDGYQQQEVSLSENENEYNVALKKKGL</sequence>
<evidence type="ECO:0008006" key="3">
    <source>
        <dbReference type="Google" id="ProtNLM"/>
    </source>
</evidence>
<reference evidence="1" key="2">
    <citation type="submission" date="2020-09" db="EMBL/GenBank/DDBJ databases">
        <authorList>
            <person name="Sun Q."/>
            <person name="Zhou Y."/>
        </authorList>
    </citation>
    <scope>NUCLEOTIDE SEQUENCE</scope>
    <source>
        <strain evidence="1">CGMCC 1.15290</strain>
    </source>
</reference>
<comment type="caution">
    <text evidence="1">The sequence shown here is derived from an EMBL/GenBank/DDBJ whole genome shotgun (WGS) entry which is preliminary data.</text>
</comment>
<dbReference type="SUPFAM" id="SSF49464">
    <property type="entry name" value="Carboxypeptidase regulatory domain-like"/>
    <property type="match status" value="1"/>
</dbReference>
<accession>A0A917IZC4</accession>
<keyword evidence="2" id="KW-1185">Reference proteome</keyword>
<gene>
    <name evidence="1" type="ORF">GCM10011379_34440</name>
</gene>
<dbReference type="Proteomes" id="UP000627292">
    <property type="component" value="Unassembled WGS sequence"/>
</dbReference>
<dbReference type="Gene3D" id="2.60.40.1120">
    <property type="entry name" value="Carboxypeptidase-like, regulatory domain"/>
    <property type="match status" value="1"/>
</dbReference>
<name>A0A917IZC4_9BACT</name>
<dbReference type="InterPro" id="IPR008969">
    <property type="entry name" value="CarboxyPept-like_regulatory"/>
</dbReference>
<protein>
    <recommendedName>
        <fullName evidence="3">Carboxypeptidase-like regulatory domain-containing protein</fullName>
    </recommendedName>
</protein>
<dbReference type="Pfam" id="PF13715">
    <property type="entry name" value="CarbopepD_reg_2"/>
    <property type="match status" value="1"/>
</dbReference>
<organism evidence="1 2">
    <name type="scientific">Filimonas zeae</name>
    <dbReference type="NCBI Taxonomy" id="1737353"/>
    <lineage>
        <taxon>Bacteria</taxon>
        <taxon>Pseudomonadati</taxon>
        <taxon>Bacteroidota</taxon>
        <taxon>Chitinophagia</taxon>
        <taxon>Chitinophagales</taxon>
        <taxon>Chitinophagaceae</taxon>
        <taxon>Filimonas</taxon>
    </lineage>
</organism>
<dbReference type="EMBL" id="BMIB01000003">
    <property type="protein sequence ID" value="GGH73202.1"/>
    <property type="molecule type" value="Genomic_DNA"/>
</dbReference>